<dbReference type="Proteomes" id="UP000243459">
    <property type="component" value="Chromosome 4"/>
</dbReference>
<evidence type="ECO:0000256" key="1">
    <source>
        <dbReference type="SAM" id="MobiDB-lite"/>
    </source>
</evidence>
<keyword evidence="3" id="KW-1185">Reference proteome</keyword>
<accession>A0A5P1F9Z7</accession>
<sequence length="106" mass="11170">MDQVGGEDEVPLAEEGGEEGEGEMDQVGGEDEVPLAEEGGEEGGDMALGGTSVSGIQVGRMRMPRKVSGRGPRWAAEAIRAKVIYLDEGSPVQEEGERCLSRPGLR</sequence>
<dbReference type="Gramene" id="ONK73350">
    <property type="protein sequence ID" value="ONK73350"/>
    <property type="gene ID" value="A4U43_C04F30140"/>
</dbReference>
<feature type="compositionally biased region" description="Acidic residues" evidence="1">
    <location>
        <begin position="1"/>
        <end position="44"/>
    </location>
</feature>
<evidence type="ECO:0000313" key="2">
    <source>
        <dbReference type="EMBL" id="ONK73350.1"/>
    </source>
</evidence>
<gene>
    <name evidence="2" type="ORF">A4U43_C04F30140</name>
</gene>
<organism evidence="2 3">
    <name type="scientific">Asparagus officinalis</name>
    <name type="common">Garden asparagus</name>
    <dbReference type="NCBI Taxonomy" id="4686"/>
    <lineage>
        <taxon>Eukaryota</taxon>
        <taxon>Viridiplantae</taxon>
        <taxon>Streptophyta</taxon>
        <taxon>Embryophyta</taxon>
        <taxon>Tracheophyta</taxon>
        <taxon>Spermatophyta</taxon>
        <taxon>Magnoliopsida</taxon>
        <taxon>Liliopsida</taxon>
        <taxon>Asparagales</taxon>
        <taxon>Asparagaceae</taxon>
        <taxon>Asparagoideae</taxon>
        <taxon>Asparagus</taxon>
    </lineage>
</organism>
<evidence type="ECO:0000313" key="3">
    <source>
        <dbReference type="Proteomes" id="UP000243459"/>
    </source>
</evidence>
<reference evidence="3" key="1">
    <citation type="journal article" date="2017" name="Nat. Commun.">
        <title>The asparagus genome sheds light on the origin and evolution of a young Y chromosome.</title>
        <authorList>
            <person name="Harkess A."/>
            <person name="Zhou J."/>
            <person name="Xu C."/>
            <person name="Bowers J.E."/>
            <person name="Van der Hulst R."/>
            <person name="Ayyampalayam S."/>
            <person name="Mercati F."/>
            <person name="Riccardi P."/>
            <person name="McKain M.R."/>
            <person name="Kakrana A."/>
            <person name="Tang H."/>
            <person name="Ray J."/>
            <person name="Groenendijk J."/>
            <person name="Arikit S."/>
            <person name="Mathioni S.M."/>
            <person name="Nakano M."/>
            <person name="Shan H."/>
            <person name="Telgmann-Rauber A."/>
            <person name="Kanno A."/>
            <person name="Yue Z."/>
            <person name="Chen H."/>
            <person name="Li W."/>
            <person name="Chen Y."/>
            <person name="Xu X."/>
            <person name="Zhang Y."/>
            <person name="Luo S."/>
            <person name="Chen H."/>
            <person name="Gao J."/>
            <person name="Mao Z."/>
            <person name="Pires J.C."/>
            <person name="Luo M."/>
            <person name="Kudrna D."/>
            <person name="Wing R.A."/>
            <person name="Meyers B.C."/>
            <person name="Yi K."/>
            <person name="Kong H."/>
            <person name="Lavrijsen P."/>
            <person name="Sunseri F."/>
            <person name="Falavigna A."/>
            <person name="Ye Y."/>
            <person name="Leebens-Mack J.H."/>
            <person name="Chen G."/>
        </authorList>
    </citation>
    <scope>NUCLEOTIDE SEQUENCE [LARGE SCALE GENOMIC DNA]</scope>
    <source>
        <strain evidence="3">cv. DH0086</strain>
    </source>
</reference>
<name>A0A5P1F9Z7_ASPOF</name>
<feature type="region of interest" description="Disordered" evidence="1">
    <location>
        <begin position="1"/>
        <end position="72"/>
    </location>
</feature>
<dbReference type="EMBL" id="CM007384">
    <property type="protein sequence ID" value="ONK73350.1"/>
    <property type="molecule type" value="Genomic_DNA"/>
</dbReference>
<proteinExistence type="predicted"/>
<dbReference type="AlphaFoldDB" id="A0A5P1F9Z7"/>
<protein>
    <submittedName>
        <fullName evidence="2">Uncharacterized protein</fullName>
    </submittedName>
</protein>